<gene>
    <name evidence="1" type="ORF">TNO020_40086</name>
</gene>
<accession>A0A2H1YJ89</accession>
<dbReference type="EMBL" id="OENF01000034">
    <property type="protein sequence ID" value="SOS74867.1"/>
    <property type="molecule type" value="Genomic_DNA"/>
</dbReference>
<name>A0A2H1YJ89_9FLAO</name>
<reference evidence="2" key="1">
    <citation type="submission" date="2017-11" db="EMBL/GenBank/DDBJ databases">
        <authorList>
            <person name="Duchaud E."/>
        </authorList>
    </citation>
    <scope>NUCLEOTIDE SEQUENCE [LARGE SCALE GENOMIC DNA]</scope>
    <source>
        <strain evidence="2">Tenacibaculum sp. TNO020</strain>
    </source>
</reference>
<evidence type="ECO:0000313" key="1">
    <source>
        <dbReference type="EMBL" id="SOS74867.1"/>
    </source>
</evidence>
<organism evidence="1 2">
    <name type="scientific">Tenacibaculum piscium</name>
    <dbReference type="NCBI Taxonomy" id="1458515"/>
    <lineage>
        <taxon>Bacteria</taxon>
        <taxon>Pseudomonadati</taxon>
        <taxon>Bacteroidota</taxon>
        <taxon>Flavobacteriia</taxon>
        <taxon>Flavobacteriales</taxon>
        <taxon>Flavobacteriaceae</taxon>
        <taxon>Tenacibaculum</taxon>
    </lineage>
</organism>
<proteinExistence type="predicted"/>
<dbReference type="OrthoDB" id="1274195at2"/>
<evidence type="ECO:0000313" key="2">
    <source>
        <dbReference type="Proteomes" id="UP000234211"/>
    </source>
</evidence>
<protein>
    <submittedName>
        <fullName evidence="1">Uncharacterized protein</fullName>
    </submittedName>
</protein>
<dbReference type="RefSeq" id="WP_101917420.1">
    <property type="nucleotide sequence ID" value="NZ_OENF01000034.1"/>
</dbReference>
<dbReference type="AlphaFoldDB" id="A0A2H1YJ89"/>
<sequence>MNKPTKKRNILNKDVVDKLIEDYGVSRRFITMSIRGDRTSTTSDKIAKEYKRLENQVKEAVKAAVNQ</sequence>
<dbReference type="Proteomes" id="UP000234211">
    <property type="component" value="Unassembled WGS sequence"/>
</dbReference>
<keyword evidence="2" id="KW-1185">Reference proteome</keyword>